<keyword evidence="1" id="KW-0732">Signal</keyword>
<organism evidence="2 3">
    <name type="scientific">Chitinophaga silvatica</name>
    <dbReference type="NCBI Taxonomy" id="2282649"/>
    <lineage>
        <taxon>Bacteria</taxon>
        <taxon>Pseudomonadati</taxon>
        <taxon>Bacteroidota</taxon>
        <taxon>Chitinophagia</taxon>
        <taxon>Chitinophagales</taxon>
        <taxon>Chitinophagaceae</taxon>
        <taxon>Chitinophaga</taxon>
    </lineage>
</organism>
<protein>
    <submittedName>
        <fullName evidence="2">Uncharacterized protein</fullName>
    </submittedName>
</protein>
<feature type="signal peptide" evidence="1">
    <location>
        <begin position="1"/>
        <end position="21"/>
    </location>
</feature>
<feature type="chain" id="PRO_5017604492" evidence="1">
    <location>
        <begin position="22"/>
        <end position="134"/>
    </location>
</feature>
<dbReference type="EMBL" id="QPMM01000016">
    <property type="protein sequence ID" value="RFS19129.1"/>
    <property type="molecule type" value="Genomic_DNA"/>
</dbReference>
<evidence type="ECO:0000256" key="1">
    <source>
        <dbReference type="SAM" id="SignalP"/>
    </source>
</evidence>
<dbReference type="RefSeq" id="WP_116978607.1">
    <property type="nucleotide sequence ID" value="NZ_QPMM01000016.1"/>
</dbReference>
<accession>A0A3E1Y357</accession>
<name>A0A3E1Y357_9BACT</name>
<comment type="caution">
    <text evidence="2">The sequence shown here is derived from an EMBL/GenBank/DDBJ whole genome shotgun (WGS) entry which is preliminary data.</text>
</comment>
<dbReference type="AlphaFoldDB" id="A0A3E1Y357"/>
<dbReference type="OrthoDB" id="983012at2"/>
<proteinExistence type="predicted"/>
<dbReference type="Proteomes" id="UP000260644">
    <property type="component" value="Unassembled WGS sequence"/>
</dbReference>
<reference evidence="2 3" key="1">
    <citation type="submission" date="2018-07" db="EMBL/GenBank/DDBJ databases">
        <title>Chitinophaga K2CV101002-2 sp. nov., isolated from a monsoon evergreen broad-leaved forest soil.</title>
        <authorList>
            <person name="Lv Y."/>
        </authorList>
    </citation>
    <scope>NUCLEOTIDE SEQUENCE [LARGE SCALE GENOMIC DNA]</scope>
    <source>
        <strain evidence="2 3">GDMCC 1.1288</strain>
    </source>
</reference>
<evidence type="ECO:0000313" key="2">
    <source>
        <dbReference type="EMBL" id="RFS19129.1"/>
    </source>
</evidence>
<evidence type="ECO:0000313" key="3">
    <source>
        <dbReference type="Proteomes" id="UP000260644"/>
    </source>
</evidence>
<sequence>MIKRLSIISLLYILGTLTSHAQSVLSSDSMAMKMAKAVQLQLHASDTQCYKIYTLYTRRNKQTDSLRAVGTNSAQPYAMIFINQAFYTDMKKILNPDQWLQYKNLENAKHQAAIKRLKEKGIEVQESYSAIPEY</sequence>
<keyword evidence="3" id="KW-1185">Reference proteome</keyword>
<gene>
    <name evidence="2" type="ORF">DVR12_25320</name>
</gene>